<dbReference type="GO" id="GO:0007606">
    <property type="term" value="P:sensory perception of chemical stimulus"/>
    <property type="evidence" value="ECO:0007669"/>
    <property type="project" value="InterPro"/>
</dbReference>
<keyword evidence="4" id="KW-1185">Reference proteome</keyword>
<evidence type="ECO:0000313" key="3">
    <source>
        <dbReference type="EMBL" id="GMR45240.1"/>
    </source>
</evidence>
<dbReference type="Pfam" id="PF03125">
    <property type="entry name" value="Sre"/>
    <property type="match status" value="1"/>
</dbReference>
<comment type="caution">
    <text evidence="3">The sequence shown here is derived from an EMBL/GenBank/DDBJ whole genome shotgun (WGS) entry which is preliminary data.</text>
</comment>
<evidence type="ECO:0000313" key="4">
    <source>
        <dbReference type="Proteomes" id="UP001328107"/>
    </source>
</evidence>
<dbReference type="Proteomes" id="UP001328107">
    <property type="component" value="Unassembled WGS sequence"/>
</dbReference>
<feature type="transmembrane region" description="Helical" evidence="2">
    <location>
        <begin position="47"/>
        <end position="65"/>
    </location>
</feature>
<dbReference type="PANTHER" id="PTHR47521">
    <property type="entry name" value="SERPENTINE RECEPTOR, CLASS E (EPSILON)-RELATED"/>
    <property type="match status" value="1"/>
</dbReference>
<keyword evidence="2" id="KW-0472">Membrane</keyword>
<sequence>LFYLVLRANRRAIEALKKSGHSYSVARSFQLQENVAVLTILKKSGTPLLPCIVPAFLFFQIFAFVPQNSGYDTLRHVSVALYDLWLAITFTILVLCLPYFEPKIVNNLSCNVIRRGMRGNAVGDAPKDNRPRQVTIAYFDLLAQHWENPV</sequence>
<protein>
    <recommendedName>
        <fullName evidence="5">G protein-coupled receptor</fullName>
    </recommendedName>
</protein>
<accession>A0AAN5HY60</accession>
<dbReference type="AlphaFoldDB" id="A0AAN5HY60"/>
<dbReference type="InterPro" id="IPR004151">
    <property type="entry name" value="7TM_GPCR_serpentine_rcpt_Sre"/>
</dbReference>
<name>A0AAN5HY60_9BILA</name>
<reference evidence="4" key="1">
    <citation type="submission" date="2022-10" db="EMBL/GenBank/DDBJ databases">
        <title>Genome assembly of Pristionchus species.</title>
        <authorList>
            <person name="Yoshida K."/>
            <person name="Sommer R.J."/>
        </authorList>
    </citation>
    <scope>NUCLEOTIDE SEQUENCE [LARGE SCALE GENOMIC DNA]</scope>
    <source>
        <strain evidence="4">RS5460</strain>
    </source>
</reference>
<dbReference type="InterPro" id="IPR052860">
    <property type="entry name" value="NRL-GPCR1"/>
</dbReference>
<dbReference type="EMBL" id="BTRK01000004">
    <property type="protein sequence ID" value="GMR45240.1"/>
    <property type="molecule type" value="Genomic_DNA"/>
</dbReference>
<organism evidence="3 4">
    <name type="scientific">Pristionchus mayeri</name>
    <dbReference type="NCBI Taxonomy" id="1317129"/>
    <lineage>
        <taxon>Eukaryota</taxon>
        <taxon>Metazoa</taxon>
        <taxon>Ecdysozoa</taxon>
        <taxon>Nematoda</taxon>
        <taxon>Chromadorea</taxon>
        <taxon>Rhabditida</taxon>
        <taxon>Rhabditina</taxon>
        <taxon>Diplogasteromorpha</taxon>
        <taxon>Diplogasteroidea</taxon>
        <taxon>Neodiplogasteridae</taxon>
        <taxon>Pristionchus</taxon>
    </lineage>
</organism>
<evidence type="ECO:0000256" key="1">
    <source>
        <dbReference type="ARBA" id="ARBA00006803"/>
    </source>
</evidence>
<feature type="non-terminal residue" evidence="3">
    <location>
        <position position="1"/>
    </location>
</feature>
<keyword evidence="2" id="KW-1133">Transmembrane helix</keyword>
<feature type="transmembrane region" description="Helical" evidence="2">
    <location>
        <begin position="77"/>
        <end position="100"/>
    </location>
</feature>
<dbReference type="PANTHER" id="PTHR47521:SF7">
    <property type="entry name" value="SERPENTINE RECEPTOR CLASS EPSILON-6"/>
    <property type="match status" value="1"/>
</dbReference>
<dbReference type="GO" id="GO:0016020">
    <property type="term" value="C:membrane"/>
    <property type="evidence" value="ECO:0007669"/>
    <property type="project" value="InterPro"/>
</dbReference>
<keyword evidence="2" id="KW-0812">Transmembrane</keyword>
<gene>
    <name evidence="3" type="ORF">PMAYCL1PPCAC_15435</name>
</gene>
<evidence type="ECO:0000256" key="2">
    <source>
        <dbReference type="SAM" id="Phobius"/>
    </source>
</evidence>
<proteinExistence type="inferred from homology"/>
<comment type="similarity">
    <text evidence="1">Belongs to the nematode receptor-like protein sre family.</text>
</comment>
<evidence type="ECO:0008006" key="5">
    <source>
        <dbReference type="Google" id="ProtNLM"/>
    </source>
</evidence>